<dbReference type="InterPro" id="IPR030678">
    <property type="entry name" value="Peptide/Ni-bd"/>
</dbReference>
<comment type="subcellular location">
    <subcellularLocation>
        <location evidence="1">Cell envelope</location>
    </subcellularLocation>
</comment>
<feature type="domain" description="Solute-binding protein family 5" evidence="8">
    <location>
        <begin position="74"/>
        <end position="455"/>
    </location>
</feature>
<evidence type="ECO:0000313" key="10">
    <source>
        <dbReference type="Proteomes" id="UP000466388"/>
    </source>
</evidence>
<evidence type="ECO:0000256" key="3">
    <source>
        <dbReference type="ARBA" id="ARBA00022448"/>
    </source>
</evidence>
<gene>
    <name evidence="9" type="ORF">GM612_03780</name>
</gene>
<dbReference type="InterPro" id="IPR039424">
    <property type="entry name" value="SBP_5"/>
</dbReference>
<evidence type="ECO:0000313" key="9">
    <source>
        <dbReference type="EMBL" id="MTV81775.1"/>
    </source>
</evidence>
<feature type="region of interest" description="Disordered" evidence="6">
    <location>
        <begin position="24"/>
        <end position="52"/>
    </location>
</feature>
<dbReference type="RefSeq" id="WP_155431054.1">
    <property type="nucleotide sequence ID" value="NZ_WNJO01000003.1"/>
</dbReference>
<dbReference type="Gene3D" id="3.40.190.10">
    <property type="entry name" value="Periplasmic binding protein-like II"/>
    <property type="match status" value="1"/>
</dbReference>
<dbReference type="SUPFAM" id="SSF53850">
    <property type="entry name" value="Periplasmic binding protein-like II"/>
    <property type="match status" value="1"/>
</dbReference>
<dbReference type="AlphaFoldDB" id="A0A7X2XVE9"/>
<organism evidence="9 10">
    <name type="scientific">Secundilactobacillus folii</name>
    <dbReference type="NCBI Taxonomy" id="2678357"/>
    <lineage>
        <taxon>Bacteria</taxon>
        <taxon>Bacillati</taxon>
        <taxon>Bacillota</taxon>
        <taxon>Bacilli</taxon>
        <taxon>Lactobacillales</taxon>
        <taxon>Lactobacillaceae</taxon>
        <taxon>Secundilactobacillus</taxon>
    </lineage>
</organism>
<evidence type="ECO:0000256" key="7">
    <source>
        <dbReference type="SAM" id="SignalP"/>
    </source>
</evidence>
<comment type="caution">
    <text evidence="9">The sequence shown here is derived from an EMBL/GenBank/DDBJ whole genome shotgun (WGS) entry which is preliminary data.</text>
</comment>
<keyword evidence="5" id="KW-0653">Protein transport</keyword>
<evidence type="ECO:0000256" key="4">
    <source>
        <dbReference type="ARBA" id="ARBA00022729"/>
    </source>
</evidence>
<protein>
    <submittedName>
        <fullName evidence="9">Peptide ABC transporter substrate-binding protein</fullName>
    </submittedName>
</protein>
<dbReference type="PIRSF" id="PIRSF002741">
    <property type="entry name" value="MppA"/>
    <property type="match status" value="1"/>
</dbReference>
<comment type="similarity">
    <text evidence="2">Belongs to the bacterial solute-binding protein 5 family.</text>
</comment>
<evidence type="ECO:0000256" key="1">
    <source>
        <dbReference type="ARBA" id="ARBA00004196"/>
    </source>
</evidence>
<name>A0A7X2XVE9_9LACO</name>
<keyword evidence="3" id="KW-0813">Transport</keyword>
<sequence>MRRRLLVTSLGVVLAGLALAGCSSSKASSTDKTLNVTLPSEPATADPNKATDTNSGSLIYQTMQGLYTYSKDNKVVPGVATKVVAPTNNGKTYTFNLRHNAKWANGDPVTAQDFVYSFQRQVDPKTKAQYANIFDSLVNYDKIQAGKMSPDKLGVKALGKYKLQVNLSKTVPYFNSLLADKYMPLDQKFVEKYGQQYGTSAEKTMTNGPYKLVGWTGSNSTWSYDKNPHYWNAKAVKINKVDVTVTKDQNTAADLFKSNKVQETTITGQYVRANANNKDLQTHLTGRLQYLYFNNKKSATNSENLRQAVSYVVDRGTLTKQVLQDGSKPAMSMVPKGDQKDPSNGKDMATETGNLLPYDLAKAKDYWNKYLKETGKSSATLNLLTDDTDEDKHVGTYIQSNMQKYFKGAKVTVTSIPHAQHVARDFAGNFEINLTGWSTNWPDASDFLSLAAKGNTVNFTGWNDNQFNKLLNDANAKSGQARYDGLVAANKRLMAVKGLVPLYQPSEAKLVSDKVGGLSYSLLNEAQYQYAYWK</sequence>
<dbReference type="PANTHER" id="PTHR30290">
    <property type="entry name" value="PERIPLASMIC BINDING COMPONENT OF ABC TRANSPORTER"/>
    <property type="match status" value="1"/>
</dbReference>
<dbReference type="PANTHER" id="PTHR30290:SF10">
    <property type="entry name" value="PERIPLASMIC OLIGOPEPTIDE-BINDING PROTEIN-RELATED"/>
    <property type="match status" value="1"/>
</dbReference>
<dbReference type="InterPro" id="IPR000914">
    <property type="entry name" value="SBP_5_dom"/>
</dbReference>
<evidence type="ECO:0000259" key="8">
    <source>
        <dbReference type="Pfam" id="PF00496"/>
    </source>
</evidence>
<dbReference type="PROSITE" id="PS51257">
    <property type="entry name" value="PROKAR_LIPOPROTEIN"/>
    <property type="match status" value="1"/>
</dbReference>
<feature type="chain" id="PRO_5039709906" evidence="7">
    <location>
        <begin position="21"/>
        <end position="534"/>
    </location>
</feature>
<evidence type="ECO:0000256" key="5">
    <source>
        <dbReference type="ARBA" id="ARBA00022856"/>
    </source>
</evidence>
<dbReference type="Proteomes" id="UP000466388">
    <property type="component" value="Unassembled WGS sequence"/>
</dbReference>
<keyword evidence="10" id="KW-1185">Reference proteome</keyword>
<dbReference type="Gene3D" id="3.90.76.10">
    <property type="entry name" value="Dipeptide-binding Protein, Domain 1"/>
    <property type="match status" value="1"/>
</dbReference>
<feature type="region of interest" description="Disordered" evidence="6">
    <location>
        <begin position="325"/>
        <end position="352"/>
    </location>
</feature>
<dbReference type="GO" id="GO:0015833">
    <property type="term" value="P:peptide transport"/>
    <property type="evidence" value="ECO:0007669"/>
    <property type="project" value="UniProtKB-KW"/>
</dbReference>
<reference evidence="9 10" key="1">
    <citation type="submission" date="2019-11" db="EMBL/GenBank/DDBJ databases">
        <title>Lactobacillus sp. nov. CRM56-3, isolated from fermented tea leaves.</title>
        <authorList>
            <person name="Phuengjayaem S."/>
            <person name="Tanasupawat S."/>
        </authorList>
    </citation>
    <scope>NUCLEOTIDE SEQUENCE [LARGE SCALE GENOMIC DNA]</scope>
    <source>
        <strain evidence="9 10">CRM56-3</strain>
    </source>
</reference>
<dbReference type="GO" id="GO:0042597">
    <property type="term" value="C:periplasmic space"/>
    <property type="evidence" value="ECO:0007669"/>
    <property type="project" value="UniProtKB-ARBA"/>
</dbReference>
<proteinExistence type="inferred from homology"/>
<dbReference type="GO" id="GO:1904680">
    <property type="term" value="F:peptide transmembrane transporter activity"/>
    <property type="evidence" value="ECO:0007669"/>
    <property type="project" value="TreeGrafter"/>
</dbReference>
<keyword evidence="4 7" id="KW-0732">Signal</keyword>
<dbReference type="Gene3D" id="3.10.105.10">
    <property type="entry name" value="Dipeptide-binding Protein, Domain 3"/>
    <property type="match status" value="1"/>
</dbReference>
<keyword evidence="5" id="KW-0571">Peptide transport</keyword>
<dbReference type="GO" id="GO:0043190">
    <property type="term" value="C:ATP-binding cassette (ABC) transporter complex"/>
    <property type="evidence" value="ECO:0007669"/>
    <property type="project" value="InterPro"/>
</dbReference>
<accession>A0A7X2XVE9</accession>
<dbReference type="Pfam" id="PF00496">
    <property type="entry name" value="SBP_bac_5"/>
    <property type="match status" value="1"/>
</dbReference>
<dbReference type="FunFam" id="3.90.76.10:FF:000001">
    <property type="entry name" value="Oligopeptide ABC transporter substrate-binding protein"/>
    <property type="match status" value="1"/>
</dbReference>
<dbReference type="GO" id="GO:0030313">
    <property type="term" value="C:cell envelope"/>
    <property type="evidence" value="ECO:0007669"/>
    <property type="project" value="UniProtKB-SubCell"/>
</dbReference>
<evidence type="ECO:0000256" key="2">
    <source>
        <dbReference type="ARBA" id="ARBA00005695"/>
    </source>
</evidence>
<feature type="signal peptide" evidence="7">
    <location>
        <begin position="1"/>
        <end position="20"/>
    </location>
</feature>
<evidence type="ECO:0000256" key="6">
    <source>
        <dbReference type="SAM" id="MobiDB-lite"/>
    </source>
</evidence>
<dbReference type="EMBL" id="WNJO01000003">
    <property type="protein sequence ID" value="MTV81775.1"/>
    <property type="molecule type" value="Genomic_DNA"/>
</dbReference>
<dbReference type="CDD" id="cd08504">
    <property type="entry name" value="PBP2_OppA"/>
    <property type="match status" value="1"/>
</dbReference>